<dbReference type="Proteomes" id="UP000006727">
    <property type="component" value="Chromosome 7"/>
</dbReference>
<dbReference type="Gramene" id="Pp3c7_16963V3.1">
    <property type="protein sequence ID" value="Pp3c7_16963V3.1"/>
    <property type="gene ID" value="Pp3c7_16963"/>
</dbReference>
<evidence type="ECO:0000313" key="3">
    <source>
        <dbReference type="EnsemblPlants" id="Pp3c7_16963V3.1"/>
    </source>
</evidence>
<evidence type="ECO:0000256" key="1">
    <source>
        <dbReference type="SAM" id="MobiDB-lite"/>
    </source>
</evidence>
<dbReference type="PANTHER" id="PTHR31286">
    <property type="entry name" value="GLYCINE-RICH CELL WALL STRUCTURAL PROTEIN 1.8-LIKE"/>
    <property type="match status" value="1"/>
</dbReference>
<reference evidence="2 4" key="2">
    <citation type="journal article" date="2018" name="Plant J.">
        <title>The Physcomitrella patens chromosome-scale assembly reveals moss genome structure and evolution.</title>
        <authorList>
            <person name="Lang D."/>
            <person name="Ullrich K.K."/>
            <person name="Murat F."/>
            <person name="Fuchs J."/>
            <person name="Jenkins J."/>
            <person name="Haas F.B."/>
            <person name="Piednoel M."/>
            <person name="Gundlach H."/>
            <person name="Van Bel M."/>
            <person name="Meyberg R."/>
            <person name="Vives C."/>
            <person name="Morata J."/>
            <person name="Symeonidi A."/>
            <person name="Hiss M."/>
            <person name="Muchero W."/>
            <person name="Kamisugi Y."/>
            <person name="Saleh O."/>
            <person name="Blanc G."/>
            <person name="Decker E.L."/>
            <person name="van Gessel N."/>
            <person name="Grimwood J."/>
            <person name="Hayes R.D."/>
            <person name="Graham S.W."/>
            <person name="Gunter L.E."/>
            <person name="McDaniel S.F."/>
            <person name="Hoernstein S.N.W."/>
            <person name="Larsson A."/>
            <person name="Li F.W."/>
            <person name="Perroud P.F."/>
            <person name="Phillips J."/>
            <person name="Ranjan P."/>
            <person name="Rokshar D.S."/>
            <person name="Rothfels C.J."/>
            <person name="Schneider L."/>
            <person name="Shu S."/>
            <person name="Stevenson D.W."/>
            <person name="Thummler F."/>
            <person name="Tillich M."/>
            <person name="Villarreal Aguilar J.C."/>
            <person name="Widiez T."/>
            <person name="Wong G.K."/>
            <person name="Wymore A."/>
            <person name="Zhang Y."/>
            <person name="Zimmer A.D."/>
            <person name="Quatrano R.S."/>
            <person name="Mayer K.F.X."/>
            <person name="Goodstein D."/>
            <person name="Casacuberta J.M."/>
            <person name="Vandepoele K."/>
            <person name="Reski R."/>
            <person name="Cuming A.C."/>
            <person name="Tuskan G.A."/>
            <person name="Maumus F."/>
            <person name="Salse J."/>
            <person name="Schmutz J."/>
            <person name="Rensing S.A."/>
        </authorList>
    </citation>
    <scope>NUCLEOTIDE SEQUENCE [LARGE SCALE GENOMIC DNA]</scope>
    <source>
        <strain evidence="3 4">cv. Gransden 2004</strain>
    </source>
</reference>
<accession>A0A2K1KBY9</accession>
<keyword evidence="4" id="KW-1185">Reference proteome</keyword>
<dbReference type="InterPro" id="IPR040256">
    <property type="entry name" value="At4g02000-like"/>
</dbReference>
<feature type="compositionally biased region" description="Polar residues" evidence="1">
    <location>
        <begin position="217"/>
        <end position="229"/>
    </location>
</feature>
<dbReference type="EnsemblPlants" id="Pp3c7_16963V3.1">
    <property type="protein sequence ID" value="Pp3c7_16963V3.1"/>
    <property type="gene ID" value="Pp3c7_16963"/>
</dbReference>
<dbReference type="EMBL" id="ABEU02000007">
    <property type="protein sequence ID" value="PNR51290.1"/>
    <property type="molecule type" value="Genomic_DNA"/>
</dbReference>
<name>A0A2K1KBY9_PHYPA</name>
<evidence type="ECO:0000313" key="4">
    <source>
        <dbReference type="Proteomes" id="UP000006727"/>
    </source>
</evidence>
<evidence type="ECO:0000313" key="2">
    <source>
        <dbReference type="EMBL" id="PNR51290.1"/>
    </source>
</evidence>
<organism evidence="2">
    <name type="scientific">Physcomitrium patens</name>
    <name type="common">Spreading-leaved earth moss</name>
    <name type="synonym">Physcomitrella patens</name>
    <dbReference type="NCBI Taxonomy" id="3218"/>
    <lineage>
        <taxon>Eukaryota</taxon>
        <taxon>Viridiplantae</taxon>
        <taxon>Streptophyta</taxon>
        <taxon>Embryophyta</taxon>
        <taxon>Bryophyta</taxon>
        <taxon>Bryophytina</taxon>
        <taxon>Bryopsida</taxon>
        <taxon>Funariidae</taxon>
        <taxon>Funariales</taxon>
        <taxon>Funariaceae</taxon>
        <taxon>Physcomitrium</taxon>
    </lineage>
</organism>
<dbReference type="PANTHER" id="PTHR31286:SF180">
    <property type="entry name" value="OS10G0362600 PROTEIN"/>
    <property type="match status" value="1"/>
</dbReference>
<reference evidence="2 4" key="1">
    <citation type="journal article" date="2008" name="Science">
        <title>The Physcomitrella genome reveals evolutionary insights into the conquest of land by plants.</title>
        <authorList>
            <person name="Rensing S."/>
            <person name="Lang D."/>
            <person name="Zimmer A."/>
            <person name="Terry A."/>
            <person name="Salamov A."/>
            <person name="Shapiro H."/>
            <person name="Nishiyama T."/>
            <person name="Perroud P.-F."/>
            <person name="Lindquist E."/>
            <person name="Kamisugi Y."/>
            <person name="Tanahashi T."/>
            <person name="Sakakibara K."/>
            <person name="Fujita T."/>
            <person name="Oishi K."/>
            <person name="Shin-I T."/>
            <person name="Kuroki Y."/>
            <person name="Toyoda A."/>
            <person name="Suzuki Y."/>
            <person name="Hashimoto A."/>
            <person name="Yamaguchi K."/>
            <person name="Sugano A."/>
            <person name="Kohara Y."/>
            <person name="Fujiyama A."/>
            <person name="Anterola A."/>
            <person name="Aoki S."/>
            <person name="Ashton N."/>
            <person name="Barbazuk W.B."/>
            <person name="Barker E."/>
            <person name="Bennetzen J."/>
            <person name="Bezanilla M."/>
            <person name="Blankenship R."/>
            <person name="Cho S.H."/>
            <person name="Dutcher S."/>
            <person name="Estelle M."/>
            <person name="Fawcett J.A."/>
            <person name="Gundlach H."/>
            <person name="Hanada K."/>
            <person name="Heyl A."/>
            <person name="Hicks K.A."/>
            <person name="Hugh J."/>
            <person name="Lohr M."/>
            <person name="Mayer K."/>
            <person name="Melkozernov A."/>
            <person name="Murata T."/>
            <person name="Nelson D."/>
            <person name="Pils B."/>
            <person name="Prigge M."/>
            <person name="Reiss B."/>
            <person name="Renner T."/>
            <person name="Rombauts S."/>
            <person name="Rushton P."/>
            <person name="Sanderfoot A."/>
            <person name="Schween G."/>
            <person name="Shiu S.-H."/>
            <person name="Stueber K."/>
            <person name="Theodoulou F.L."/>
            <person name="Tu H."/>
            <person name="Van de Peer Y."/>
            <person name="Verrier P.J."/>
            <person name="Waters E."/>
            <person name="Wood A."/>
            <person name="Yang L."/>
            <person name="Cove D."/>
            <person name="Cuming A."/>
            <person name="Hasebe M."/>
            <person name="Lucas S."/>
            <person name="Mishler D.B."/>
            <person name="Reski R."/>
            <person name="Grigoriev I."/>
            <person name="Quatrano R.S."/>
            <person name="Boore J.L."/>
        </authorList>
    </citation>
    <scope>NUCLEOTIDE SEQUENCE [LARGE SCALE GENOMIC DNA]</scope>
    <source>
        <strain evidence="3 4">cv. Gransden 2004</strain>
    </source>
</reference>
<sequence>MSRKALIGHVPRNPGPQILREWAQKSLHGSFQSLSMLGGGFFEIFFAEEEGRTHALARQHYINQTEVCFTPWRSNFNPRAGTDPNSRLAHPAWAQIHGLPTLLRTPQILAEIVNQFAEVIWIDTENQYREKAAGPRVRIMVKDINSLPSKVSIPNLHDGNQTEYYLEYNGLPTQCNRCRSTTHQVRNCPIPKPAKEHKQARLTKAHNPDHYRPKLDTTPTTSTPAFGPH</sequence>
<dbReference type="InParanoid" id="A0A2K1KBY9"/>
<protein>
    <submittedName>
        <fullName evidence="2 3">Uncharacterized protein</fullName>
    </submittedName>
</protein>
<feature type="compositionally biased region" description="Basic and acidic residues" evidence="1">
    <location>
        <begin position="206"/>
        <end position="215"/>
    </location>
</feature>
<gene>
    <name evidence="2" type="ORF">PHYPA_010476</name>
</gene>
<reference evidence="3" key="3">
    <citation type="submission" date="2020-12" db="UniProtKB">
        <authorList>
            <consortium name="EnsemblPlants"/>
        </authorList>
    </citation>
    <scope>IDENTIFICATION</scope>
</reference>
<dbReference type="AlphaFoldDB" id="A0A2K1KBY9"/>
<proteinExistence type="predicted"/>
<feature type="region of interest" description="Disordered" evidence="1">
    <location>
        <begin position="189"/>
        <end position="229"/>
    </location>
</feature>